<keyword evidence="5" id="KW-0574">Periplasm</keyword>
<dbReference type="InterPro" id="IPR000957">
    <property type="entry name" value="Sulphate/thiosulphate-bd_CS"/>
</dbReference>
<keyword evidence="3" id="KW-0813">Transport</keyword>
<comment type="caution">
    <text evidence="10">The sequence shown here is derived from an EMBL/GenBank/DDBJ whole genome shotgun (WGS) entry which is preliminary data.</text>
</comment>
<dbReference type="PANTHER" id="PTHR30368">
    <property type="entry name" value="SULFATE-BINDING PROTEIN"/>
    <property type="match status" value="1"/>
</dbReference>
<dbReference type="Pfam" id="PF13531">
    <property type="entry name" value="SBP_bac_11"/>
    <property type="match status" value="1"/>
</dbReference>
<keyword evidence="6" id="KW-0764">Sulfate transport</keyword>
<dbReference type="InterPro" id="IPR034408">
    <property type="entry name" value="Sulphate/thiosulphate_BS"/>
</dbReference>
<dbReference type="PANTHER" id="PTHR30368:SF2">
    <property type="entry name" value="SULFATE-BINDING PROTEIN"/>
    <property type="match status" value="1"/>
</dbReference>
<keyword evidence="4 9" id="KW-0732">Signal</keyword>
<evidence type="ECO:0000313" key="10">
    <source>
        <dbReference type="EMBL" id="KAF1019032.1"/>
    </source>
</evidence>
<evidence type="ECO:0000256" key="2">
    <source>
        <dbReference type="ARBA" id="ARBA00006099"/>
    </source>
</evidence>
<feature type="chain" id="PRO_5033057985" description="Sulfate-binding protein" evidence="9">
    <location>
        <begin position="29"/>
        <end position="340"/>
    </location>
</feature>
<dbReference type="Proteomes" id="UP000490535">
    <property type="component" value="Unassembled WGS sequence"/>
</dbReference>
<dbReference type="NCBIfam" id="TIGR00971">
    <property type="entry name" value="3a0106s03"/>
    <property type="match status" value="1"/>
</dbReference>
<name>A0A833PBF6_ACIBZ</name>
<accession>A0A833PBF6</accession>
<gene>
    <name evidence="10" type="primary">sbp_3</name>
    <name evidence="10" type="ORF">GAK29_04042</name>
</gene>
<protein>
    <recommendedName>
        <fullName evidence="8">Sulfate-binding protein</fullName>
    </recommendedName>
</protein>
<dbReference type="AlphaFoldDB" id="A0A833PBF6"/>
<reference evidence="11" key="1">
    <citation type="journal article" date="2020" name="MBio">
        <title>Horizontal gene transfer to a defensive symbiont with a reduced genome amongst a multipartite beetle microbiome.</title>
        <authorList>
            <person name="Waterworth S.C."/>
            <person name="Florez L.V."/>
            <person name="Rees E.R."/>
            <person name="Hertweck C."/>
            <person name="Kaltenpoth M."/>
            <person name="Kwan J.C."/>
        </authorList>
    </citation>
    <scope>NUCLEOTIDE SEQUENCE [LARGE SCALE GENOMIC DNA]</scope>
</reference>
<dbReference type="SUPFAM" id="SSF53850">
    <property type="entry name" value="Periplasmic binding protein-like II"/>
    <property type="match status" value="1"/>
</dbReference>
<dbReference type="InterPro" id="IPR005669">
    <property type="entry name" value="Thiosulph/SO4-bd"/>
</dbReference>
<evidence type="ECO:0000256" key="3">
    <source>
        <dbReference type="ARBA" id="ARBA00022448"/>
    </source>
</evidence>
<dbReference type="NCBIfam" id="NF008022">
    <property type="entry name" value="PRK10752.1"/>
    <property type="match status" value="1"/>
</dbReference>
<evidence type="ECO:0000256" key="8">
    <source>
        <dbReference type="ARBA" id="ARBA00041180"/>
    </source>
</evidence>
<evidence type="ECO:0000313" key="11">
    <source>
        <dbReference type="Proteomes" id="UP000490535"/>
    </source>
</evidence>
<dbReference type="GO" id="GO:1901681">
    <property type="term" value="F:sulfur compound binding"/>
    <property type="evidence" value="ECO:0007669"/>
    <property type="project" value="InterPro"/>
</dbReference>
<sequence length="340" mass="37604">MGQKMQFSKLKFAVAAALISTTSFSVAAKDFLNVSYDPTRELYDNFNKQFATFWKSKTGQDIQFKQSHGGSGKQARAVIDGLQADVVTLALAADIDAIAQSTNLLPKDWQKKFPQNSTPYTSTIVFLVRKGNPKGIKDWGDLVKPGVEIVTPNPKTSGGARWNYLAAWAWAKHKYGSDAKAQDFVRQIYKQTKVLDSGARGATTTFAERGIGDVLLAWENEAYLSTREQPGKFEIITPSLSILAEPPVAIVEKNAEKDGNLNLAKAYLNYLYSPAGQEIAAKNFYRPRNAATLQKYATTFKPLKLVTIDKEFGGWTKVQKQHFDNNGVFDQIVKANASSK</sequence>
<dbReference type="PROSITE" id="PS00401">
    <property type="entry name" value="PROK_SULFATE_BIND_1"/>
    <property type="match status" value="1"/>
</dbReference>
<evidence type="ECO:0000256" key="1">
    <source>
        <dbReference type="ARBA" id="ARBA00004418"/>
    </source>
</evidence>
<dbReference type="GO" id="GO:1902358">
    <property type="term" value="P:sulfate transmembrane transport"/>
    <property type="evidence" value="ECO:0007669"/>
    <property type="project" value="InterPro"/>
</dbReference>
<dbReference type="PROSITE" id="PS00757">
    <property type="entry name" value="PROK_SULFATE_BIND_2"/>
    <property type="match status" value="1"/>
</dbReference>
<evidence type="ECO:0000256" key="7">
    <source>
        <dbReference type="ARBA" id="ARBA00037097"/>
    </source>
</evidence>
<evidence type="ECO:0000256" key="9">
    <source>
        <dbReference type="SAM" id="SignalP"/>
    </source>
</evidence>
<evidence type="ECO:0000256" key="5">
    <source>
        <dbReference type="ARBA" id="ARBA00022764"/>
    </source>
</evidence>
<evidence type="ECO:0000256" key="6">
    <source>
        <dbReference type="ARBA" id="ARBA00023032"/>
    </source>
</evidence>
<comment type="function">
    <text evidence="7">This protein specifically binds sulfate and is involved in its transmembrane transport.</text>
</comment>
<dbReference type="GO" id="GO:0042597">
    <property type="term" value="C:periplasmic space"/>
    <property type="evidence" value="ECO:0007669"/>
    <property type="project" value="UniProtKB-SubCell"/>
</dbReference>
<comment type="similarity">
    <text evidence="2">Belongs to the prokaryotic sulfate-binding protein family.</text>
</comment>
<dbReference type="EMBL" id="WNDP01000154">
    <property type="protein sequence ID" value="KAF1019032.1"/>
    <property type="molecule type" value="Genomic_DNA"/>
</dbReference>
<comment type="subcellular location">
    <subcellularLocation>
        <location evidence="1">Periplasm</location>
    </subcellularLocation>
</comment>
<organism evidence="10 11">
    <name type="scientific">Acinetobacter bereziniae</name>
    <name type="common">Acinetobacter genomosp. 10</name>
    <dbReference type="NCBI Taxonomy" id="106648"/>
    <lineage>
        <taxon>Bacteria</taxon>
        <taxon>Pseudomonadati</taxon>
        <taxon>Pseudomonadota</taxon>
        <taxon>Gammaproteobacteria</taxon>
        <taxon>Moraxellales</taxon>
        <taxon>Moraxellaceae</taxon>
        <taxon>Acinetobacter</taxon>
    </lineage>
</organism>
<evidence type="ECO:0000256" key="4">
    <source>
        <dbReference type="ARBA" id="ARBA00022729"/>
    </source>
</evidence>
<proteinExistence type="inferred from homology"/>
<dbReference type="NCBIfam" id="NF008106">
    <property type="entry name" value="PRK10852.1"/>
    <property type="match status" value="1"/>
</dbReference>
<dbReference type="Gene3D" id="3.40.190.10">
    <property type="entry name" value="Periplasmic binding protein-like II"/>
    <property type="match status" value="2"/>
</dbReference>
<feature type="signal peptide" evidence="9">
    <location>
        <begin position="1"/>
        <end position="28"/>
    </location>
</feature>
<dbReference type="GO" id="GO:0140104">
    <property type="term" value="F:molecular carrier activity"/>
    <property type="evidence" value="ECO:0007669"/>
    <property type="project" value="InterPro"/>
</dbReference>
<dbReference type="CDD" id="cd01005">
    <property type="entry name" value="PBP2_CysP"/>
    <property type="match status" value="1"/>
</dbReference>